<proteinExistence type="predicted"/>
<dbReference type="EMBL" id="JABXJJ020000054">
    <property type="protein sequence ID" value="MDI5973891.1"/>
    <property type="molecule type" value="Genomic_DNA"/>
</dbReference>
<evidence type="ECO:0000256" key="1">
    <source>
        <dbReference type="SAM" id="MobiDB-lite"/>
    </source>
</evidence>
<comment type="caution">
    <text evidence="3">The sequence shown here is derived from an EMBL/GenBank/DDBJ whole genome shotgun (WGS) entry which is preliminary data.</text>
</comment>
<feature type="region of interest" description="Disordered" evidence="1">
    <location>
        <begin position="80"/>
        <end position="109"/>
    </location>
</feature>
<accession>A0AA90H9S2</accession>
<feature type="compositionally biased region" description="Basic residues" evidence="1">
    <location>
        <begin position="92"/>
        <end position="102"/>
    </location>
</feature>
<organism evidence="3">
    <name type="scientific">Streptantibioticus silvisoli</name>
    <dbReference type="NCBI Taxonomy" id="2705255"/>
    <lineage>
        <taxon>Bacteria</taxon>
        <taxon>Bacillati</taxon>
        <taxon>Actinomycetota</taxon>
        <taxon>Actinomycetes</taxon>
        <taxon>Kitasatosporales</taxon>
        <taxon>Streptomycetaceae</taxon>
        <taxon>Streptantibioticus</taxon>
    </lineage>
</organism>
<protein>
    <submittedName>
        <fullName evidence="3">Transposase</fullName>
    </submittedName>
</protein>
<sequence length="109" mass="11713">MRRLLRSARRDADEVCDEVRCSVWQRLGGDGVLMMAETGFPEDLKKGNRSAGVQRQCAGTAGRSENARVGVFLTHACAGSSTWPGSSGSRMPRARSGGRRCSARPACAR</sequence>
<dbReference type="AlphaFoldDB" id="A0AA90H9S2"/>
<feature type="domain" description="Transposase IS701-like DDE" evidence="2">
    <location>
        <begin position="2"/>
        <end position="82"/>
    </location>
</feature>
<dbReference type="InterPro" id="IPR038721">
    <property type="entry name" value="IS701-like_DDE_dom"/>
</dbReference>
<evidence type="ECO:0000259" key="2">
    <source>
        <dbReference type="Pfam" id="PF13546"/>
    </source>
</evidence>
<gene>
    <name evidence="3" type="ORF">POF50_031890</name>
</gene>
<feature type="compositionally biased region" description="Polar residues" evidence="1">
    <location>
        <begin position="80"/>
        <end position="89"/>
    </location>
</feature>
<reference evidence="3" key="1">
    <citation type="submission" date="2023-05" db="EMBL/GenBank/DDBJ databases">
        <title>Streptantibioticus silvisoli sp. nov., acidotolerant actinomycetes 1 from pine litter.</title>
        <authorList>
            <person name="Swiecimska M."/>
            <person name="Golinska P."/>
            <person name="Sangal V."/>
            <person name="Wachnowicz B."/>
            <person name="Goodfellow M."/>
        </authorList>
    </citation>
    <scope>NUCLEOTIDE SEQUENCE</scope>
    <source>
        <strain evidence="3">SL13</strain>
    </source>
</reference>
<dbReference type="Pfam" id="PF13546">
    <property type="entry name" value="DDE_5"/>
    <property type="match status" value="1"/>
</dbReference>
<name>A0AA90H9S2_9ACTN</name>
<evidence type="ECO:0000313" key="3">
    <source>
        <dbReference type="EMBL" id="MDI5973891.1"/>
    </source>
</evidence>